<evidence type="ECO:0000313" key="1">
    <source>
        <dbReference type="EMBL" id="TVU40331.1"/>
    </source>
</evidence>
<sequence>MLLYVAPSDNVKEHIEFLAKGGEFLTHLWALLSHAGILDRGQRNVVDMKLQGLTSLCPGEESHGDALRFRRASSHPLTCAEKRAAIATCAPTQPAISRNYVDYLSPYEQHQHSTRQPQGRVASDSKLQFAGVDSWPPDTGWFLVIYNYANIEVPTIILFWICMKIKIDGWT</sequence>
<reference evidence="1 2" key="1">
    <citation type="journal article" date="2019" name="Sci. Rep.">
        <title>A high-quality genome of Eragrostis curvula grass provides insights into Poaceae evolution and supports new strategies to enhance forage quality.</title>
        <authorList>
            <person name="Carballo J."/>
            <person name="Santos B.A.C.M."/>
            <person name="Zappacosta D."/>
            <person name="Garbus I."/>
            <person name="Selva J.P."/>
            <person name="Gallo C.A."/>
            <person name="Diaz A."/>
            <person name="Albertini E."/>
            <person name="Caccamo M."/>
            <person name="Echenique V."/>
        </authorList>
    </citation>
    <scope>NUCLEOTIDE SEQUENCE [LARGE SCALE GENOMIC DNA]</scope>
    <source>
        <strain evidence="2">cv. Victoria</strain>
        <tissue evidence="1">Leaf</tissue>
    </source>
</reference>
<dbReference type="EMBL" id="RWGY01000007">
    <property type="protein sequence ID" value="TVU40331.1"/>
    <property type="molecule type" value="Genomic_DNA"/>
</dbReference>
<name>A0A5J9VXG3_9POAL</name>
<feature type="non-terminal residue" evidence="1">
    <location>
        <position position="1"/>
    </location>
</feature>
<comment type="caution">
    <text evidence="1">The sequence shown here is derived from an EMBL/GenBank/DDBJ whole genome shotgun (WGS) entry which is preliminary data.</text>
</comment>
<dbReference type="InterPro" id="IPR007658">
    <property type="entry name" value="DUF594"/>
</dbReference>
<evidence type="ECO:0000313" key="2">
    <source>
        <dbReference type="Proteomes" id="UP000324897"/>
    </source>
</evidence>
<organism evidence="1 2">
    <name type="scientific">Eragrostis curvula</name>
    <name type="common">weeping love grass</name>
    <dbReference type="NCBI Taxonomy" id="38414"/>
    <lineage>
        <taxon>Eukaryota</taxon>
        <taxon>Viridiplantae</taxon>
        <taxon>Streptophyta</taxon>
        <taxon>Embryophyta</taxon>
        <taxon>Tracheophyta</taxon>
        <taxon>Spermatophyta</taxon>
        <taxon>Magnoliopsida</taxon>
        <taxon>Liliopsida</taxon>
        <taxon>Poales</taxon>
        <taxon>Poaceae</taxon>
        <taxon>PACMAD clade</taxon>
        <taxon>Chloridoideae</taxon>
        <taxon>Eragrostideae</taxon>
        <taxon>Eragrostidinae</taxon>
        <taxon>Eragrostis</taxon>
    </lineage>
</organism>
<protein>
    <submittedName>
        <fullName evidence="1">Uncharacterized protein</fullName>
    </submittedName>
</protein>
<dbReference type="OrthoDB" id="624036at2759"/>
<gene>
    <name evidence="1" type="ORF">EJB05_13790</name>
</gene>
<dbReference type="AlphaFoldDB" id="A0A5J9VXG3"/>
<dbReference type="Pfam" id="PF04578">
    <property type="entry name" value="DUF594"/>
    <property type="match status" value="1"/>
</dbReference>
<dbReference type="Proteomes" id="UP000324897">
    <property type="component" value="Chromosome 4"/>
</dbReference>
<proteinExistence type="predicted"/>
<dbReference type="Gramene" id="TVU40331">
    <property type="protein sequence ID" value="TVU40331"/>
    <property type="gene ID" value="EJB05_13790"/>
</dbReference>
<keyword evidence="2" id="KW-1185">Reference proteome</keyword>
<accession>A0A5J9VXG3</accession>